<proteinExistence type="predicted"/>
<comment type="caution">
    <text evidence="1">The sequence shown here is derived from an EMBL/GenBank/DDBJ whole genome shotgun (WGS) entry which is preliminary data.</text>
</comment>
<feature type="non-terminal residue" evidence="1">
    <location>
        <position position="97"/>
    </location>
</feature>
<name>A0ABU6WIR5_9FABA</name>
<gene>
    <name evidence="1" type="ORF">PIB30_054339</name>
</gene>
<organism evidence="1 2">
    <name type="scientific">Stylosanthes scabra</name>
    <dbReference type="NCBI Taxonomy" id="79078"/>
    <lineage>
        <taxon>Eukaryota</taxon>
        <taxon>Viridiplantae</taxon>
        <taxon>Streptophyta</taxon>
        <taxon>Embryophyta</taxon>
        <taxon>Tracheophyta</taxon>
        <taxon>Spermatophyta</taxon>
        <taxon>Magnoliopsida</taxon>
        <taxon>eudicotyledons</taxon>
        <taxon>Gunneridae</taxon>
        <taxon>Pentapetalae</taxon>
        <taxon>rosids</taxon>
        <taxon>fabids</taxon>
        <taxon>Fabales</taxon>
        <taxon>Fabaceae</taxon>
        <taxon>Papilionoideae</taxon>
        <taxon>50 kb inversion clade</taxon>
        <taxon>dalbergioids sensu lato</taxon>
        <taxon>Dalbergieae</taxon>
        <taxon>Pterocarpus clade</taxon>
        <taxon>Stylosanthes</taxon>
    </lineage>
</organism>
<dbReference type="Proteomes" id="UP001341840">
    <property type="component" value="Unassembled WGS sequence"/>
</dbReference>
<keyword evidence="2" id="KW-1185">Reference proteome</keyword>
<sequence>MMKLLDSCPIIQSLDIEVSGRSVVGLEYLAHLPLVPRGHPASPQMVECRTFSSGTRANQCRSYAPRHSCNGEVSWPTHASFDLPPATTNASPIPNGI</sequence>
<accession>A0ABU6WIR5</accession>
<protein>
    <submittedName>
        <fullName evidence="1">Uncharacterized protein</fullName>
    </submittedName>
</protein>
<dbReference type="EMBL" id="JASCZI010181656">
    <property type="protein sequence ID" value="MED6185157.1"/>
    <property type="molecule type" value="Genomic_DNA"/>
</dbReference>
<evidence type="ECO:0000313" key="2">
    <source>
        <dbReference type="Proteomes" id="UP001341840"/>
    </source>
</evidence>
<evidence type="ECO:0000313" key="1">
    <source>
        <dbReference type="EMBL" id="MED6185157.1"/>
    </source>
</evidence>
<reference evidence="1 2" key="1">
    <citation type="journal article" date="2023" name="Plants (Basel)">
        <title>Bridging the Gap: Combining Genomics and Transcriptomics Approaches to Understand Stylosanthes scabra, an Orphan Legume from the Brazilian Caatinga.</title>
        <authorList>
            <person name="Ferreira-Neto J.R.C."/>
            <person name="da Silva M.D."/>
            <person name="Binneck E."/>
            <person name="de Melo N.F."/>
            <person name="da Silva R.H."/>
            <person name="de Melo A.L.T.M."/>
            <person name="Pandolfi V."/>
            <person name="Bustamante F.O."/>
            <person name="Brasileiro-Vidal A.C."/>
            <person name="Benko-Iseppon A.M."/>
        </authorList>
    </citation>
    <scope>NUCLEOTIDE SEQUENCE [LARGE SCALE GENOMIC DNA]</scope>
    <source>
        <tissue evidence="1">Leaves</tissue>
    </source>
</reference>